<protein>
    <recommendedName>
        <fullName evidence="1">Translation machinery-associated protein 7 homolog</fullName>
    </recommendedName>
    <alternativeName>
        <fullName evidence="2">Coiled-coil domain-containing protein 72 homolog</fullName>
    </alternativeName>
</protein>
<dbReference type="InterPro" id="IPR015157">
    <property type="entry name" value="TMA7"/>
</dbReference>
<evidence type="ECO:0000256" key="3">
    <source>
        <dbReference type="SAM" id="MobiDB-lite"/>
    </source>
</evidence>
<feature type="region of interest" description="Disordered" evidence="3">
    <location>
        <begin position="152"/>
        <end position="235"/>
    </location>
</feature>
<gene>
    <name evidence="5" type="ORF">ONB1V03_LOCUS8822</name>
</gene>
<name>A0A7R9M2I8_9ACAR</name>
<dbReference type="Proteomes" id="UP000728032">
    <property type="component" value="Unassembled WGS sequence"/>
</dbReference>
<dbReference type="AlphaFoldDB" id="A0A7R9M2I8"/>
<keyword evidence="4" id="KW-0472">Membrane</keyword>
<dbReference type="PANTHER" id="PTHR28632">
    <property type="entry name" value="TRANSLATION MACHINERY-ASSOCIATED PROTEIN 7"/>
    <property type="match status" value="1"/>
</dbReference>
<reference evidence="5" key="1">
    <citation type="submission" date="2020-11" db="EMBL/GenBank/DDBJ databases">
        <authorList>
            <person name="Tran Van P."/>
        </authorList>
    </citation>
    <scope>NUCLEOTIDE SEQUENCE</scope>
</reference>
<keyword evidence="4" id="KW-0812">Transmembrane</keyword>
<organism evidence="5">
    <name type="scientific">Oppiella nova</name>
    <dbReference type="NCBI Taxonomy" id="334625"/>
    <lineage>
        <taxon>Eukaryota</taxon>
        <taxon>Metazoa</taxon>
        <taxon>Ecdysozoa</taxon>
        <taxon>Arthropoda</taxon>
        <taxon>Chelicerata</taxon>
        <taxon>Arachnida</taxon>
        <taxon>Acari</taxon>
        <taxon>Acariformes</taxon>
        <taxon>Sarcoptiformes</taxon>
        <taxon>Oribatida</taxon>
        <taxon>Brachypylina</taxon>
        <taxon>Oppioidea</taxon>
        <taxon>Oppiidae</taxon>
        <taxon>Oppiella</taxon>
    </lineage>
</organism>
<keyword evidence="4" id="KW-1133">Transmembrane helix</keyword>
<dbReference type="Pfam" id="PF09072">
    <property type="entry name" value="TMA7"/>
    <property type="match status" value="1"/>
</dbReference>
<evidence type="ECO:0000256" key="1">
    <source>
        <dbReference type="ARBA" id="ARBA00015581"/>
    </source>
</evidence>
<feature type="transmembrane region" description="Helical" evidence="4">
    <location>
        <begin position="117"/>
        <end position="142"/>
    </location>
</feature>
<feature type="compositionally biased region" description="Basic and acidic residues" evidence="3">
    <location>
        <begin position="186"/>
        <end position="215"/>
    </location>
</feature>
<evidence type="ECO:0000256" key="4">
    <source>
        <dbReference type="SAM" id="Phobius"/>
    </source>
</evidence>
<proteinExistence type="predicted"/>
<evidence type="ECO:0000313" key="5">
    <source>
        <dbReference type="EMBL" id="CAD7652157.1"/>
    </source>
</evidence>
<feature type="compositionally biased region" description="Polar residues" evidence="3">
    <location>
        <begin position="160"/>
        <end position="172"/>
    </location>
</feature>
<feature type="transmembrane region" description="Helical" evidence="4">
    <location>
        <begin position="93"/>
        <end position="111"/>
    </location>
</feature>
<dbReference type="EMBL" id="CAJPVJ010005218">
    <property type="protein sequence ID" value="CAG2169344.1"/>
    <property type="molecule type" value="Genomic_DNA"/>
</dbReference>
<evidence type="ECO:0000313" key="6">
    <source>
        <dbReference type="Proteomes" id="UP000728032"/>
    </source>
</evidence>
<dbReference type="EMBL" id="OC920043">
    <property type="protein sequence ID" value="CAD7652157.1"/>
    <property type="molecule type" value="Genomic_DNA"/>
</dbReference>
<feature type="compositionally biased region" description="Gly residues" evidence="3">
    <location>
        <begin position="224"/>
        <end position="235"/>
    </location>
</feature>
<feature type="transmembrane region" description="Helical" evidence="4">
    <location>
        <begin position="32"/>
        <end position="52"/>
    </location>
</feature>
<sequence>MTQTVNIEGNGMSIPGEKYKERWVNPSIRDGLLFLLSMSVVLQSFLILYTICKLISFLYDKYWPPMADPLYDSDNDNSDTTSDSDLFTIITDLIIEVLKLLILVVGVFSIIDVVEGLIGVVVFCLFHTFALFCAVMSTPILFSRHQIGKTTPLAQPLHPKSTSLSPDSQRIMSSREGGKKKPLKAPKKEKGEMDESDVEFKKKQQEEQKKLKEMAAKAGQKGPLVGGGIKKSGKK</sequence>
<evidence type="ECO:0000256" key="2">
    <source>
        <dbReference type="ARBA" id="ARBA00031894"/>
    </source>
</evidence>
<keyword evidence="6" id="KW-1185">Reference proteome</keyword>
<accession>A0A7R9M2I8</accession>